<protein>
    <submittedName>
        <fullName evidence="1">Uncharacterized protein</fullName>
    </submittedName>
</protein>
<dbReference type="STRING" id="1803587.GCA_001593825_02240"/>
<reference evidence="1 2" key="1">
    <citation type="submission" date="2015-09" db="EMBL/GenBank/DDBJ databases">
        <title>Whole genome shotgun sequence assembly of Aphanizomenon flos-aquae UKL13.</title>
        <authorList>
            <person name="Driscoll C."/>
        </authorList>
    </citation>
    <scope>NUCLEOTIDE SEQUENCE [LARGE SCALE GENOMIC DNA]</scope>
    <source>
        <strain evidence="1">MDT13</strain>
    </source>
</reference>
<dbReference type="AlphaFoldDB" id="A0A1B7VZ51"/>
<evidence type="ECO:0000313" key="2">
    <source>
        <dbReference type="Proteomes" id="UP000092382"/>
    </source>
</evidence>
<gene>
    <name evidence="1" type="ORF">AN481_06415</name>
</gene>
<dbReference type="EMBL" id="LJOY01000014">
    <property type="protein sequence ID" value="OBQ26240.1"/>
    <property type="molecule type" value="Genomic_DNA"/>
</dbReference>
<dbReference type="Proteomes" id="UP000092382">
    <property type="component" value="Unassembled WGS sequence"/>
</dbReference>
<sequence>MLKLNDKISLLEVIQVLSVYRQNIILNLHDLKEDYQRIGIERVRGVRDINGDLITPCLETEDIYGGDFVQMGVFSINRNTATINMLVKRKVKLVKVEDNTDIIEVSGLLINDLYNFNNYTIVKDGKVHVSALNIKISNKKVFDLLQAKGVIVAGKFDFNCEYTIQLDNLPLVPVDINFGNIDGLFNQLAEIKVVTSILFAYLRHQSDVFVSNQIEELKQHYLSKNLYLNFPTTQEYTNTIETHISYKIDFGNEDILNLSKLYSANQFLGRRYEVYDQETGEIFSKPTLEMGLNQNIAFRQKAITGRMKLTKVDDLMKPIFDDFLGININGKVGEILNQVGDDSLAFLLYAKYDGKFVNKEDLIAAMTTAYKKLVAFVEQTYQQNISPLIFYIGVTGHLPKKITAKVMNAEELAAKYPHLQFSKHEQTGTFFEFGNNIISVYPQTEYYSKKSLASYSTSRYDGVHI</sequence>
<name>A0A1B7VZ51_APHFL</name>
<comment type="caution">
    <text evidence="1">The sequence shown here is derived from an EMBL/GenBank/DDBJ whole genome shotgun (WGS) entry which is preliminary data.</text>
</comment>
<evidence type="ECO:0000313" key="1">
    <source>
        <dbReference type="EMBL" id="OBQ26240.1"/>
    </source>
</evidence>
<dbReference type="PATRIC" id="fig|1710894.3.peg.2733"/>
<organism evidence="1 2">
    <name type="scientific">Aphanizomenon flos-aquae LD13</name>
    <dbReference type="NCBI Taxonomy" id="1710894"/>
    <lineage>
        <taxon>Bacteria</taxon>
        <taxon>Bacillati</taxon>
        <taxon>Cyanobacteriota</taxon>
        <taxon>Cyanophyceae</taxon>
        <taxon>Nostocales</taxon>
        <taxon>Aphanizomenonaceae</taxon>
        <taxon>Aphanizomenon</taxon>
    </lineage>
</organism>
<accession>A0A1B7VZ51</accession>
<proteinExistence type="predicted"/>